<feature type="non-terminal residue" evidence="2">
    <location>
        <position position="184"/>
    </location>
</feature>
<gene>
    <name evidence="2" type="ORF">AVDCRST_MAG88-769</name>
</gene>
<evidence type="ECO:0000256" key="1">
    <source>
        <dbReference type="SAM" id="MobiDB-lite"/>
    </source>
</evidence>
<evidence type="ECO:0000313" key="2">
    <source>
        <dbReference type="EMBL" id="CAA9550913.1"/>
    </source>
</evidence>
<organism evidence="2">
    <name type="scientific">uncultured Thermomicrobiales bacterium</name>
    <dbReference type="NCBI Taxonomy" id="1645740"/>
    <lineage>
        <taxon>Bacteria</taxon>
        <taxon>Pseudomonadati</taxon>
        <taxon>Thermomicrobiota</taxon>
        <taxon>Thermomicrobia</taxon>
        <taxon>Thermomicrobiales</taxon>
        <taxon>environmental samples</taxon>
    </lineage>
</organism>
<feature type="compositionally biased region" description="Low complexity" evidence="1">
    <location>
        <begin position="91"/>
        <end position="104"/>
    </location>
</feature>
<reference evidence="2" key="1">
    <citation type="submission" date="2020-02" db="EMBL/GenBank/DDBJ databases">
        <authorList>
            <person name="Meier V. D."/>
        </authorList>
    </citation>
    <scope>NUCLEOTIDE SEQUENCE</scope>
    <source>
        <strain evidence="2">AVDCRST_MAG88</strain>
    </source>
</reference>
<proteinExistence type="predicted"/>
<name>A0A6J4UM38_9BACT</name>
<feature type="compositionally biased region" description="Basic residues" evidence="1">
    <location>
        <begin position="132"/>
        <end position="143"/>
    </location>
</feature>
<feature type="compositionally biased region" description="Gly residues" evidence="1">
    <location>
        <begin position="42"/>
        <end position="52"/>
    </location>
</feature>
<sequence>GTGRGSIARDAEGRIRALRGGAVSRLFAALRPAGAGDRRGPGVAGPGRGDAGGTARSAPLAGERPLSAPRRGAGRDGGVLSRSRRGDAARGRSAAGLPGLLRGAPRGDPRAAGDAAGANERGPALRLPPAGIRHRGRTGRRAPPHAGGDRGERGAEPAVGPLRLRLWRRAAGRRRGLAGPVTVR</sequence>
<feature type="region of interest" description="Disordered" evidence="1">
    <location>
        <begin position="31"/>
        <end position="160"/>
    </location>
</feature>
<feature type="non-terminal residue" evidence="2">
    <location>
        <position position="1"/>
    </location>
</feature>
<protein>
    <submittedName>
        <fullName evidence="2">Uncharacterized protein</fullName>
    </submittedName>
</protein>
<dbReference type="AlphaFoldDB" id="A0A6J4UM38"/>
<accession>A0A6J4UM38</accession>
<dbReference type="EMBL" id="CADCWM010000272">
    <property type="protein sequence ID" value="CAA9550913.1"/>
    <property type="molecule type" value="Genomic_DNA"/>
</dbReference>